<evidence type="ECO:0000313" key="9">
    <source>
        <dbReference type="Proteomes" id="UP000051820"/>
    </source>
</evidence>
<gene>
    <name evidence="7" type="primary">mltG</name>
    <name evidence="8" type="ORF">FD16_GL001362</name>
</gene>
<evidence type="ECO:0000256" key="6">
    <source>
        <dbReference type="ARBA" id="ARBA00023316"/>
    </source>
</evidence>
<keyword evidence="6 7" id="KW-0961">Cell wall biogenesis/degradation</keyword>
<dbReference type="GO" id="GO:0009252">
    <property type="term" value="P:peptidoglycan biosynthetic process"/>
    <property type="evidence" value="ECO:0007669"/>
    <property type="project" value="UniProtKB-UniRule"/>
</dbReference>
<dbReference type="CDD" id="cd08010">
    <property type="entry name" value="MltG_like"/>
    <property type="match status" value="1"/>
</dbReference>
<feature type="transmembrane region" description="Helical" evidence="7">
    <location>
        <begin position="17"/>
        <end position="39"/>
    </location>
</feature>
<protein>
    <recommendedName>
        <fullName evidence="7">Endolytic murein transglycosylase</fullName>
        <ecNumber evidence="7">4.2.2.29</ecNumber>
    </recommendedName>
    <alternativeName>
        <fullName evidence="7">Peptidoglycan lytic transglycosylase</fullName>
    </alternativeName>
    <alternativeName>
        <fullName evidence="7">Peptidoglycan polymerization terminase</fullName>
    </alternativeName>
</protein>
<dbReference type="Pfam" id="PF02618">
    <property type="entry name" value="YceG"/>
    <property type="match status" value="1"/>
</dbReference>
<dbReference type="EMBL" id="AZGF01000003">
    <property type="protein sequence ID" value="KRM13217.1"/>
    <property type="molecule type" value="Genomic_DNA"/>
</dbReference>
<comment type="catalytic activity">
    <reaction evidence="7">
        <text>a peptidoglycan chain = a peptidoglycan chain with N-acetyl-1,6-anhydromuramyl-[peptide] at the reducing end + a peptidoglycan chain with N-acetylglucosamine at the non-reducing end.</text>
        <dbReference type="EC" id="4.2.2.29"/>
    </reaction>
</comment>
<name>A0A0R1W5W1_9LACO</name>
<evidence type="ECO:0000256" key="2">
    <source>
        <dbReference type="ARBA" id="ARBA00022692"/>
    </source>
</evidence>
<keyword evidence="2 7" id="KW-0812">Transmembrane</keyword>
<dbReference type="PANTHER" id="PTHR30518:SF2">
    <property type="entry name" value="ENDOLYTIC MUREIN TRANSGLYCOSYLASE"/>
    <property type="match status" value="1"/>
</dbReference>
<reference evidence="8 9" key="1">
    <citation type="journal article" date="2015" name="Genome Announc.">
        <title>Expanding the biotechnology potential of lactobacilli through comparative genomics of 213 strains and associated genera.</title>
        <authorList>
            <person name="Sun Z."/>
            <person name="Harris H.M."/>
            <person name="McCann A."/>
            <person name="Guo C."/>
            <person name="Argimon S."/>
            <person name="Zhang W."/>
            <person name="Yang X."/>
            <person name="Jeffery I.B."/>
            <person name="Cooney J.C."/>
            <person name="Kagawa T.F."/>
            <person name="Liu W."/>
            <person name="Song Y."/>
            <person name="Salvetti E."/>
            <person name="Wrobel A."/>
            <person name="Rasinkangas P."/>
            <person name="Parkhill J."/>
            <person name="Rea M.C."/>
            <person name="O'Sullivan O."/>
            <person name="Ritari J."/>
            <person name="Douillard F.P."/>
            <person name="Paul Ross R."/>
            <person name="Yang R."/>
            <person name="Briner A.E."/>
            <person name="Felis G.E."/>
            <person name="de Vos W.M."/>
            <person name="Barrangou R."/>
            <person name="Klaenhammer T.R."/>
            <person name="Caufield P.W."/>
            <person name="Cui Y."/>
            <person name="Zhang H."/>
            <person name="O'Toole P.W."/>
        </authorList>
    </citation>
    <scope>NUCLEOTIDE SEQUENCE [LARGE SCALE GENOMIC DNA]</scope>
    <source>
        <strain evidence="8 9">DSM 5007</strain>
    </source>
</reference>
<keyword evidence="3 7" id="KW-1133">Transmembrane helix</keyword>
<dbReference type="eggNOG" id="COG1559">
    <property type="taxonomic scope" value="Bacteria"/>
</dbReference>
<keyword evidence="5 7" id="KW-0456">Lyase</keyword>
<evidence type="ECO:0000256" key="7">
    <source>
        <dbReference type="HAMAP-Rule" id="MF_02065"/>
    </source>
</evidence>
<dbReference type="HAMAP" id="MF_02065">
    <property type="entry name" value="MltG"/>
    <property type="match status" value="1"/>
</dbReference>
<feature type="site" description="Important for catalytic activity" evidence="7">
    <location>
        <position position="250"/>
    </location>
</feature>
<keyword evidence="1 7" id="KW-1003">Cell membrane</keyword>
<dbReference type="Gene3D" id="3.30.1490.480">
    <property type="entry name" value="Endolytic murein transglycosylase"/>
    <property type="match status" value="1"/>
</dbReference>
<evidence type="ECO:0000256" key="1">
    <source>
        <dbReference type="ARBA" id="ARBA00022475"/>
    </source>
</evidence>
<sequence length="369" mass="41630">MVEKLDKKKQRGHKKRYWWIAITIIVVLALGLVGTKVYINSSMKAVNSSDNTSVQVKIPLGSSNEKIGKILQNKKVIKSSWVFDYYIKTHNKTSFNAGYYVLKPSMSLTKVVSELEKGGSSTSLIGEKGKVLVQEGETIDEIAKTVQQQTKYSSKQFLTLMKNESYLNKLANEYPQLLDSTMTAKNVRYRLEGYLYPATYDVSNLKSLKSLVNQMVAAENTSLKPYYSTMTKKHLSVQEVLTLASLVEREGVTTSDRGKIAGVFFNRIDKNMPLQSDISVMYALNTHKKNLTYKDLKVDSPYNLYINKGYGPGPFNSPSISSIKAVLNPTDRSKGYLYFIANTKTGKIYYSKTYAQHQKITKKLAKDND</sequence>
<organism evidence="8 9">
    <name type="scientific">Paucilactobacillus suebicus DSM 5007 = KCTC 3549</name>
    <dbReference type="NCBI Taxonomy" id="1423807"/>
    <lineage>
        <taxon>Bacteria</taxon>
        <taxon>Bacillati</taxon>
        <taxon>Bacillota</taxon>
        <taxon>Bacilli</taxon>
        <taxon>Lactobacillales</taxon>
        <taxon>Lactobacillaceae</taxon>
        <taxon>Paucilactobacillus</taxon>
    </lineage>
</organism>
<comment type="subcellular location">
    <subcellularLocation>
        <location evidence="7">Cell membrane</location>
        <topology evidence="7">Single-pass membrane protein</topology>
    </subcellularLocation>
</comment>
<comment type="function">
    <text evidence="7">Functions as a peptidoglycan terminase that cleaves nascent peptidoglycan strands endolytically to terminate their elongation.</text>
</comment>
<dbReference type="PANTHER" id="PTHR30518">
    <property type="entry name" value="ENDOLYTIC MUREIN TRANSGLYCOSYLASE"/>
    <property type="match status" value="1"/>
</dbReference>
<evidence type="ECO:0000256" key="5">
    <source>
        <dbReference type="ARBA" id="ARBA00023239"/>
    </source>
</evidence>
<evidence type="ECO:0000256" key="3">
    <source>
        <dbReference type="ARBA" id="ARBA00022989"/>
    </source>
</evidence>
<accession>A0A0R1W5W1</accession>
<proteinExistence type="inferred from homology"/>
<dbReference type="Proteomes" id="UP000051820">
    <property type="component" value="Unassembled WGS sequence"/>
</dbReference>
<dbReference type="GO" id="GO:0005886">
    <property type="term" value="C:plasma membrane"/>
    <property type="evidence" value="ECO:0007669"/>
    <property type="project" value="UniProtKB-SubCell"/>
</dbReference>
<dbReference type="EC" id="4.2.2.29" evidence="7"/>
<dbReference type="AlphaFoldDB" id="A0A0R1W5W1"/>
<comment type="caution">
    <text evidence="8">The sequence shown here is derived from an EMBL/GenBank/DDBJ whole genome shotgun (WGS) entry which is preliminary data.</text>
</comment>
<evidence type="ECO:0000256" key="4">
    <source>
        <dbReference type="ARBA" id="ARBA00023136"/>
    </source>
</evidence>
<evidence type="ECO:0000313" key="8">
    <source>
        <dbReference type="EMBL" id="KRM13217.1"/>
    </source>
</evidence>
<keyword evidence="4 7" id="KW-0472">Membrane</keyword>
<dbReference type="PATRIC" id="fig|1423807.3.peg.1390"/>
<dbReference type="GO" id="GO:0008932">
    <property type="term" value="F:lytic endotransglycosylase activity"/>
    <property type="evidence" value="ECO:0007669"/>
    <property type="project" value="UniProtKB-UniRule"/>
</dbReference>
<keyword evidence="9" id="KW-1185">Reference proteome</keyword>
<dbReference type="GO" id="GO:0071555">
    <property type="term" value="P:cell wall organization"/>
    <property type="evidence" value="ECO:0007669"/>
    <property type="project" value="UniProtKB-KW"/>
</dbReference>
<dbReference type="NCBIfam" id="TIGR00247">
    <property type="entry name" value="endolytic transglycosylase MltG"/>
    <property type="match status" value="1"/>
</dbReference>
<dbReference type="STRING" id="1423807.FD16_GL001362"/>
<dbReference type="InterPro" id="IPR003770">
    <property type="entry name" value="MLTG-like"/>
</dbReference>
<comment type="similarity">
    <text evidence="7">Belongs to the transglycosylase MltG family.</text>
</comment>